<evidence type="ECO:0000313" key="1">
    <source>
        <dbReference type="EMBL" id="SMO80901.1"/>
    </source>
</evidence>
<dbReference type="SUPFAM" id="SSF56235">
    <property type="entry name" value="N-terminal nucleophile aminohydrolases (Ntn hydrolases)"/>
    <property type="match status" value="1"/>
</dbReference>
<dbReference type="EMBL" id="FXTP01000011">
    <property type="protein sequence ID" value="SMO80901.1"/>
    <property type="molecule type" value="Genomic_DNA"/>
</dbReference>
<keyword evidence="2" id="KW-1185">Reference proteome</keyword>
<accession>A0A521EBQ5</accession>
<evidence type="ECO:0000313" key="2">
    <source>
        <dbReference type="Proteomes" id="UP000317557"/>
    </source>
</evidence>
<protein>
    <recommendedName>
        <fullName evidence="3">20S proteasome, alpha and beta subunits</fullName>
    </recommendedName>
</protein>
<dbReference type="InterPro" id="IPR029055">
    <property type="entry name" value="Ntn_hydrolases_N"/>
</dbReference>
<proteinExistence type="predicted"/>
<sequence>MSIVICVVKQNREFYLASDLRAIRNGIAEDNYQKVYEIREKVYFGMTGIAEEGHEILADLQSNSSKTVSELIEYGNSIFQPSLKMLTIMLSGSDENSDYFIWQKNHHGQITNATINDSSIAFSISTNHNITAFNNQLRSLISSGVGIEQAIELTIDFASKMDNTISPTFKLIKHT</sequence>
<name>A0A521EBQ5_9BACT</name>
<gene>
    <name evidence="1" type="ORF">SAMN06265219_11170</name>
</gene>
<reference evidence="1 2" key="1">
    <citation type="submission" date="2017-05" db="EMBL/GenBank/DDBJ databases">
        <authorList>
            <person name="Varghese N."/>
            <person name="Submissions S."/>
        </authorList>
    </citation>
    <scope>NUCLEOTIDE SEQUENCE [LARGE SCALE GENOMIC DNA]</scope>
    <source>
        <strain evidence="1 2">DSM 21985</strain>
    </source>
</reference>
<evidence type="ECO:0008006" key="3">
    <source>
        <dbReference type="Google" id="ProtNLM"/>
    </source>
</evidence>
<organism evidence="1 2">
    <name type="scientific">Gracilimonas mengyeensis</name>
    <dbReference type="NCBI Taxonomy" id="1302730"/>
    <lineage>
        <taxon>Bacteria</taxon>
        <taxon>Pseudomonadati</taxon>
        <taxon>Balneolota</taxon>
        <taxon>Balneolia</taxon>
        <taxon>Balneolales</taxon>
        <taxon>Balneolaceae</taxon>
        <taxon>Gracilimonas</taxon>
    </lineage>
</organism>
<dbReference type="Proteomes" id="UP000317557">
    <property type="component" value="Unassembled WGS sequence"/>
</dbReference>
<dbReference type="AlphaFoldDB" id="A0A521EBQ5"/>
<dbReference type="RefSeq" id="WP_142455065.1">
    <property type="nucleotide sequence ID" value="NZ_FXTP01000011.1"/>
</dbReference>
<dbReference type="Gene3D" id="3.60.20.10">
    <property type="entry name" value="Glutamine Phosphoribosylpyrophosphate, subunit 1, domain 1"/>
    <property type="match status" value="1"/>
</dbReference>